<dbReference type="EMBL" id="JAPEUL010000009">
    <property type="protein sequence ID" value="MCW4630699.1"/>
    <property type="molecule type" value="Genomic_DNA"/>
</dbReference>
<gene>
    <name evidence="1" type="ORF">ONZ52_17865</name>
</gene>
<evidence type="ECO:0000313" key="2">
    <source>
        <dbReference type="Proteomes" id="UP001431181"/>
    </source>
</evidence>
<organism evidence="1 2">
    <name type="scientific">Marinomonas rhodophyticola</name>
    <dbReference type="NCBI Taxonomy" id="2992803"/>
    <lineage>
        <taxon>Bacteria</taxon>
        <taxon>Pseudomonadati</taxon>
        <taxon>Pseudomonadota</taxon>
        <taxon>Gammaproteobacteria</taxon>
        <taxon>Oceanospirillales</taxon>
        <taxon>Oceanospirillaceae</taxon>
        <taxon>Marinomonas</taxon>
    </lineage>
</organism>
<accession>A0ABT3KJF9</accession>
<protein>
    <submittedName>
        <fullName evidence="1">Uncharacterized protein</fullName>
    </submittedName>
</protein>
<name>A0ABT3KJF9_9GAMM</name>
<sequence>MFERDNKHELLAEEWEVLAAFGLKSYQQDEPLAIDSTKLLDDALCLETLQKILPETRCAEY</sequence>
<proteinExistence type="predicted"/>
<reference evidence="1" key="1">
    <citation type="submission" date="2022-11" db="EMBL/GenBank/DDBJ databases">
        <title>Marinomonas sp. nov., isolated from marine algae.</title>
        <authorList>
            <person name="Choi D.G."/>
            <person name="Kim J.M."/>
            <person name="Lee J.K."/>
            <person name="Baek J.H."/>
            <person name="Jeon C.O."/>
        </authorList>
    </citation>
    <scope>NUCLEOTIDE SEQUENCE</scope>
    <source>
        <strain evidence="1">KJ51-3</strain>
    </source>
</reference>
<comment type="caution">
    <text evidence="1">The sequence shown here is derived from an EMBL/GenBank/DDBJ whole genome shotgun (WGS) entry which is preliminary data.</text>
</comment>
<dbReference type="Proteomes" id="UP001431181">
    <property type="component" value="Unassembled WGS sequence"/>
</dbReference>
<evidence type="ECO:0000313" key="1">
    <source>
        <dbReference type="EMBL" id="MCW4630699.1"/>
    </source>
</evidence>
<dbReference type="RefSeq" id="WP_265220039.1">
    <property type="nucleotide sequence ID" value="NZ_JAPEUL010000009.1"/>
</dbReference>
<keyword evidence="2" id="KW-1185">Reference proteome</keyword>